<protein>
    <recommendedName>
        <fullName evidence="1">Coenzyme Q-binding protein COQ10 START domain-containing protein</fullName>
    </recommendedName>
</protein>
<dbReference type="AlphaFoldDB" id="A0A7S0WI01"/>
<dbReference type="PANTHER" id="PTHR31385:SF1">
    <property type="entry name" value="PUTATIVE (DUF220)-RELATED"/>
    <property type="match status" value="1"/>
</dbReference>
<evidence type="ECO:0000313" key="2">
    <source>
        <dbReference type="EMBL" id="CAD8812860.1"/>
    </source>
</evidence>
<gene>
    <name evidence="2" type="ORF">OMED0930_LOCUS3955</name>
</gene>
<dbReference type="EMBL" id="HBFO01005665">
    <property type="protein sequence ID" value="CAD8812860.1"/>
    <property type="molecule type" value="Transcribed_RNA"/>
</dbReference>
<proteinExistence type="predicted"/>
<sequence length="237" mass="25783">MAMGARGARVILVPVPSARCAGERRRASAGTGRARSARAAVKENEEAGVGAGVRVTRAPDCVLLSNDNGAYTVRGEMTLAGVDAASVYNLLTDYEASPRAFRAVKSAKVIECTGDSCVADNIYIEQECLWNFFVFGGTFPCAFEVEERDEEMRMKCSLAPGLGRGSGFLRRFEGSWAVQALDDGQVTVEHVLMVQPKLTPPYASKIFVQQVEQILADVVQEIERWDAPYPKPPHRAP</sequence>
<reference evidence="2" key="1">
    <citation type="submission" date="2021-01" db="EMBL/GenBank/DDBJ databases">
        <authorList>
            <person name="Corre E."/>
            <person name="Pelletier E."/>
            <person name="Niang G."/>
            <person name="Scheremetjew M."/>
            <person name="Finn R."/>
            <person name="Kale V."/>
            <person name="Holt S."/>
            <person name="Cochrane G."/>
            <person name="Meng A."/>
            <person name="Brown T."/>
            <person name="Cohen L."/>
        </authorList>
    </citation>
    <scope>NUCLEOTIDE SEQUENCE</scope>
    <source>
        <strain evidence="2">Clade-D-RCC1621</strain>
    </source>
</reference>
<dbReference type="InterPro" id="IPR005031">
    <property type="entry name" value="COQ10_START"/>
</dbReference>
<dbReference type="SUPFAM" id="SSF55961">
    <property type="entry name" value="Bet v1-like"/>
    <property type="match status" value="1"/>
</dbReference>
<feature type="domain" description="Coenzyme Q-binding protein COQ10 START" evidence="1">
    <location>
        <begin position="82"/>
        <end position="201"/>
    </location>
</feature>
<dbReference type="InterPro" id="IPR023393">
    <property type="entry name" value="START-like_dom_sf"/>
</dbReference>
<organism evidence="2">
    <name type="scientific">Ostreococcus mediterraneus</name>
    <dbReference type="NCBI Taxonomy" id="1486918"/>
    <lineage>
        <taxon>Eukaryota</taxon>
        <taxon>Viridiplantae</taxon>
        <taxon>Chlorophyta</taxon>
        <taxon>Mamiellophyceae</taxon>
        <taxon>Mamiellales</taxon>
        <taxon>Bathycoccaceae</taxon>
        <taxon>Ostreococcus</taxon>
    </lineage>
</organism>
<dbReference type="Pfam" id="PF03364">
    <property type="entry name" value="Polyketide_cyc"/>
    <property type="match status" value="1"/>
</dbReference>
<accession>A0A7S0WI01</accession>
<name>A0A7S0WI01_9CHLO</name>
<dbReference type="PANTHER" id="PTHR31385">
    <property type="entry name" value="PUTATIVE (DUF220)-RELATED"/>
    <property type="match status" value="1"/>
</dbReference>
<dbReference type="Gene3D" id="3.30.530.20">
    <property type="match status" value="1"/>
</dbReference>
<evidence type="ECO:0000259" key="1">
    <source>
        <dbReference type="Pfam" id="PF03364"/>
    </source>
</evidence>